<protein>
    <submittedName>
        <fullName evidence="2">Carboxylesterase type B domain-containing protein</fullName>
    </submittedName>
</protein>
<evidence type="ECO:0000313" key="2">
    <source>
        <dbReference type="WBParaSite" id="PS1159_v2.g15657.t1"/>
    </source>
</evidence>
<organism evidence="1 2">
    <name type="scientific">Panagrolaimus sp. PS1159</name>
    <dbReference type="NCBI Taxonomy" id="55785"/>
    <lineage>
        <taxon>Eukaryota</taxon>
        <taxon>Metazoa</taxon>
        <taxon>Ecdysozoa</taxon>
        <taxon>Nematoda</taxon>
        <taxon>Chromadorea</taxon>
        <taxon>Rhabditida</taxon>
        <taxon>Tylenchina</taxon>
        <taxon>Panagrolaimomorpha</taxon>
        <taxon>Panagrolaimoidea</taxon>
        <taxon>Panagrolaimidae</taxon>
        <taxon>Panagrolaimus</taxon>
    </lineage>
</organism>
<proteinExistence type="predicted"/>
<dbReference type="Proteomes" id="UP000887580">
    <property type="component" value="Unplaced"/>
</dbReference>
<sequence length="127" mass="14183">MSGSVESGWAHSNITIRFSRSFIALLGCDENLDVMSCMKKQTIQDIQYAAKTVSKLAESEHYYSILFHPWFDNDFVKANTVAEAIQAAPKINIVMSINSQEAIPWGKYLKKEGTDLIQMGFAMVALS</sequence>
<name>A0AC35FBN2_9BILA</name>
<reference evidence="2" key="1">
    <citation type="submission" date="2022-11" db="UniProtKB">
        <authorList>
            <consortium name="WormBaseParasite"/>
        </authorList>
    </citation>
    <scope>IDENTIFICATION</scope>
</reference>
<evidence type="ECO:0000313" key="1">
    <source>
        <dbReference type="Proteomes" id="UP000887580"/>
    </source>
</evidence>
<dbReference type="WBParaSite" id="PS1159_v2.g15657.t1">
    <property type="protein sequence ID" value="PS1159_v2.g15657.t1"/>
    <property type="gene ID" value="PS1159_v2.g15657"/>
</dbReference>
<accession>A0AC35FBN2</accession>